<name>A0A161HK02_9ASCO</name>
<dbReference type="SMART" id="SM00543">
    <property type="entry name" value="MIF4G"/>
    <property type="match status" value="1"/>
</dbReference>
<dbReference type="GO" id="GO:0042274">
    <property type="term" value="P:ribosomal small subunit biogenesis"/>
    <property type="evidence" value="ECO:0007669"/>
    <property type="project" value="TreeGrafter"/>
</dbReference>
<dbReference type="PANTHER" id="PTHR18034">
    <property type="entry name" value="CELL CYCLE CONTROL PROTEIN CWF22-RELATED"/>
    <property type="match status" value="1"/>
</dbReference>
<feature type="region of interest" description="Disordered" evidence="4">
    <location>
        <begin position="171"/>
        <end position="267"/>
    </location>
</feature>
<feature type="compositionally biased region" description="Basic residues" evidence="4">
    <location>
        <begin position="42"/>
        <end position="51"/>
    </location>
</feature>
<protein>
    <submittedName>
        <fullName evidence="6">Sgd1p</fullName>
    </submittedName>
</protein>
<dbReference type="AlphaFoldDB" id="A0A161HK02"/>
<evidence type="ECO:0000256" key="3">
    <source>
        <dbReference type="ARBA" id="ARBA00023242"/>
    </source>
</evidence>
<feature type="region of interest" description="Disordered" evidence="4">
    <location>
        <begin position="1"/>
        <end position="137"/>
    </location>
</feature>
<dbReference type="RefSeq" id="XP_018734345.1">
    <property type="nucleotide sequence ID" value="XM_018882901.1"/>
</dbReference>
<evidence type="ECO:0000256" key="2">
    <source>
        <dbReference type="ARBA" id="ARBA00006856"/>
    </source>
</evidence>
<feature type="region of interest" description="Disordered" evidence="4">
    <location>
        <begin position="293"/>
        <end position="399"/>
    </location>
</feature>
<dbReference type="InterPro" id="IPR016024">
    <property type="entry name" value="ARM-type_fold"/>
</dbReference>
<feature type="compositionally biased region" description="Basic and acidic residues" evidence="4">
    <location>
        <begin position="171"/>
        <end position="204"/>
    </location>
</feature>
<dbReference type="Proteomes" id="UP000189580">
    <property type="component" value="Chromosome a"/>
</dbReference>
<dbReference type="Gene3D" id="1.25.40.180">
    <property type="match status" value="1"/>
</dbReference>
<dbReference type="InterPro" id="IPR050781">
    <property type="entry name" value="CWC22_splicing_factor"/>
</dbReference>
<evidence type="ECO:0000256" key="4">
    <source>
        <dbReference type="SAM" id="MobiDB-lite"/>
    </source>
</evidence>
<keyword evidence="3" id="KW-0539">Nucleus</keyword>
<dbReference type="InterPro" id="IPR003890">
    <property type="entry name" value="MIF4G-like_typ-3"/>
</dbReference>
<feature type="compositionally biased region" description="Basic residues" evidence="4">
    <location>
        <begin position="60"/>
        <end position="70"/>
    </location>
</feature>
<dbReference type="PROSITE" id="PS51366">
    <property type="entry name" value="MI"/>
    <property type="match status" value="1"/>
</dbReference>
<dbReference type="OrthoDB" id="361797at2759"/>
<feature type="compositionally biased region" description="Acidic residues" evidence="4">
    <location>
        <begin position="353"/>
        <end position="377"/>
    </location>
</feature>
<dbReference type="KEGG" id="slb:AWJ20_93"/>
<accession>A0A161HK02</accession>
<evidence type="ECO:0000313" key="7">
    <source>
        <dbReference type="Proteomes" id="UP000189580"/>
    </source>
</evidence>
<dbReference type="SMART" id="SM00544">
    <property type="entry name" value="MA3"/>
    <property type="match status" value="1"/>
</dbReference>
<feature type="compositionally biased region" description="Basic and acidic residues" evidence="4">
    <location>
        <begin position="341"/>
        <end position="352"/>
    </location>
</feature>
<keyword evidence="7" id="KW-1185">Reference proteome</keyword>
<sequence length="959" mass="107746">MSRKRKSADDAEDDYQGIKLPPALLNELSQKGDHDETIHQPSLRRNRVTRATRKENRKLERQKKKNKRSGKPQQEEAPKNAANGAKKFNKKVALPKDDESEGDFDDFDGFKDGSGTDDFDLNEDDFEDLGSEDDSPMSALDTMAALKKMKEKKNSKPLTAADTMAALKAAKEKKTKVDNQVEKVKSNKISKGEKESEVLEDLKSGGDSMSVEETMAALKAAKEGKRKPGEVSDHSKKKRKTESKDSKGTSKKASLTKSKPDRVISERDKFLMAQDEEDIDFYAKKLGLKSYKLGGSKQKKSKDELDDGFDDILGGLDFEKFASGSETEDSENELSDSISLNERDREGERSSDESDDAEDEDDEDEEDEEADEEEEEEQKPKENPYVAPTVSSGKYVPPSKRRLLAQSNDNEAESEELIVLRRQLKGLINRLSESNMGSIINEIEALYQRNPRSHVNSTITTIIIESTSLQGTLLESFLIIHAALVTALYRTMGVEFGAHFVQTLVEEFEKHYKQGGGKEASNLLSLLSEIYTFQLVSCKLMYDFVRLFLQDVNEVNTEFLLKIVRNSGPQLRSDDPSSLKEIIYLLQSAVSKAEPTTINSRTKFLIESITALKNNRQKIANEMSIASTQRMKKFLGTISGLTSEPLQVSLDDIHNINTKGKWWLVGAAYNNNNGSVGNKTTPDVDIDAMNDILDTAEPNWMELAKKQRMNTDVRKAVFVALMTSEDYIDSCDRLQKLRLKSKQEREIPKVILHCCSNEEVYNPFYALVAGKLCGQHSLKKTFQFCLWDFLSELQGDEDSSDEEDGLGKLAKRSEANDKDVLRRVSHLAKFYGAIVAKGDMSLDTLKAVDFLTAVTEIKLFLEIFFISFFEIIGKNAEKGTGSQTKKNGFGNAMFGIRRNEKELAQILIKTKDQTVLRGIQYFQKFVTSSSLLPTKEKQKDRVIWGSSTMSDLVEGLLTH</sequence>
<dbReference type="Pfam" id="PF02854">
    <property type="entry name" value="MIF4G"/>
    <property type="match status" value="1"/>
</dbReference>
<dbReference type="Pfam" id="PF02847">
    <property type="entry name" value="MA3"/>
    <property type="match status" value="1"/>
</dbReference>
<feature type="compositionally biased region" description="Acidic residues" evidence="4">
    <location>
        <begin position="98"/>
        <end position="107"/>
    </location>
</feature>
<proteinExistence type="inferred from homology"/>
<feature type="compositionally biased region" description="Basic and acidic residues" evidence="4">
    <location>
        <begin position="220"/>
        <end position="234"/>
    </location>
</feature>
<dbReference type="PANTHER" id="PTHR18034:SF4">
    <property type="entry name" value="NUCLEOLAR MIF4G DOMAIN-CONTAINING PROTEIN 1"/>
    <property type="match status" value="1"/>
</dbReference>
<dbReference type="GeneID" id="30038016"/>
<dbReference type="GO" id="GO:0003723">
    <property type="term" value="F:RNA binding"/>
    <property type="evidence" value="ECO:0007669"/>
    <property type="project" value="InterPro"/>
</dbReference>
<gene>
    <name evidence="6" type="primary">SGD1</name>
    <name evidence="6" type="ORF">AWJ20_93</name>
</gene>
<evidence type="ECO:0000256" key="1">
    <source>
        <dbReference type="ARBA" id="ARBA00004604"/>
    </source>
</evidence>
<comment type="similarity">
    <text evidence="2">Belongs to the CWC22 family.</text>
</comment>
<reference evidence="6 7" key="1">
    <citation type="submission" date="2016-02" db="EMBL/GenBank/DDBJ databases">
        <title>Complete genome sequence and transcriptome regulation of the pentose utilising yeast Sugiyamaella lignohabitans.</title>
        <authorList>
            <person name="Bellasio M."/>
            <person name="Peymann A."/>
            <person name="Valli M."/>
            <person name="Sipitzky M."/>
            <person name="Graf A."/>
            <person name="Sauer M."/>
            <person name="Marx H."/>
            <person name="Mattanovich D."/>
        </authorList>
    </citation>
    <scope>NUCLEOTIDE SEQUENCE [LARGE SCALE GENOMIC DNA]</scope>
    <source>
        <strain evidence="6 7">CBS 10342</strain>
    </source>
</reference>
<dbReference type="GO" id="GO:0005730">
    <property type="term" value="C:nucleolus"/>
    <property type="evidence" value="ECO:0007669"/>
    <property type="project" value="UniProtKB-SubCell"/>
</dbReference>
<feature type="compositionally biased region" description="Acidic residues" evidence="4">
    <location>
        <begin position="115"/>
        <end position="135"/>
    </location>
</feature>
<dbReference type="SUPFAM" id="SSF48371">
    <property type="entry name" value="ARM repeat"/>
    <property type="match status" value="1"/>
</dbReference>
<evidence type="ECO:0000259" key="5">
    <source>
        <dbReference type="PROSITE" id="PS51366"/>
    </source>
</evidence>
<organism evidence="6 7">
    <name type="scientific">Sugiyamaella lignohabitans</name>
    <dbReference type="NCBI Taxonomy" id="796027"/>
    <lineage>
        <taxon>Eukaryota</taxon>
        <taxon>Fungi</taxon>
        <taxon>Dikarya</taxon>
        <taxon>Ascomycota</taxon>
        <taxon>Saccharomycotina</taxon>
        <taxon>Dipodascomycetes</taxon>
        <taxon>Dipodascales</taxon>
        <taxon>Trichomonascaceae</taxon>
        <taxon>Sugiyamaella</taxon>
    </lineage>
</organism>
<feature type="compositionally biased region" description="Basic and acidic residues" evidence="4">
    <location>
        <begin position="258"/>
        <end position="267"/>
    </location>
</feature>
<evidence type="ECO:0000313" key="6">
    <source>
        <dbReference type="EMBL" id="ANB11868.1"/>
    </source>
</evidence>
<dbReference type="InterPro" id="IPR003891">
    <property type="entry name" value="Initiation_fac_eIF4g_MI"/>
</dbReference>
<feature type="domain" description="MI" evidence="5">
    <location>
        <begin position="712"/>
        <end position="850"/>
    </location>
</feature>
<comment type="subcellular location">
    <subcellularLocation>
        <location evidence="1">Nucleus</location>
        <location evidence="1">Nucleolus</location>
    </subcellularLocation>
</comment>
<dbReference type="EMBL" id="CP014501">
    <property type="protein sequence ID" value="ANB11868.1"/>
    <property type="molecule type" value="Genomic_DNA"/>
</dbReference>